<gene>
    <name evidence="1" type="ORF">CRECT_0493</name>
</gene>
<sequence length="117" mass="12923">MHFSDNDKTNFGRLNGTKFKKIKRFFDKFGNVAGYAKRTICRFAVQSDAPKPKQILSAIASFTAFGARRAGAWLDFEGIATPDGELGVWPKGVASAEAETLASAVARCVLSRYKFYF</sequence>
<evidence type="ECO:0000313" key="2">
    <source>
        <dbReference type="Proteomes" id="UP000502377"/>
    </source>
</evidence>
<dbReference type="AlphaFoldDB" id="A0A6G5QKD0"/>
<accession>A0A6G5QKD0</accession>
<organism evidence="1 2">
    <name type="scientific">Campylobacter rectus</name>
    <name type="common">Wolinella recta</name>
    <dbReference type="NCBI Taxonomy" id="203"/>
    <lineage>
        <taxon>Bacteria</taxon>
        <taxon>Pseudomonadati</taxon>
        <taxon>Campylobacterota</taxon>
        <taxon>Epsilonproteobacteria</taxon>
        <taxon>Campylobacterales</taxon>
        <taxon>Campylobacteraceae</taxon>
        <taxon>Campylobacter</taxon>
    </lineage>
</organism>
<proteinExistence type="predicted"/>
<dbReference type="KEGG" id="crx:CRECT_0493"/>
<name>A0A6G5QKD0_CAMRE</name>
<dbReference type="Proteomes" id="UP000502377">
    <property type="component" value="Chromosome"/>
</dbReference>
<reference evidence="1 2" key="1">
    <citation type="submission" date="2016-07" db="EMBL/GenBank/DDBJ databases">
        <title>Comparative genomics of the Campylobacter concisus group.</title>
        <authorList>
            <person name="Miller W.G."/>
            <person name="Yee E."/>
            <person name="Chapman M.H."/>
            <person name="Huynh S."/>
            <person name="Bono J.L."/>
            <person name="On S.L.W."/>
            <person name="StLeger J."/>
            <person name="Foster G."/>
            <person name="Parker C.T."/>
        </authorList>
    </citation>
    <scope>NUCLEOTIDE SEQUENCE [LARGE SCALE GENOMIC DNA]</scope>
    <source>
        <strain evidence="1 2">ATCC 33238</strain>
    </source>
</reference>
<evidence type="ECO:0000313" key="1">
    <source>
        <dbReference type="EMBL" id="QCD46183.1"/>
    </source>
</evidence>
<protein>
    <submittedName>
        <fullName evidence="1">Uncharacterized protein</fullName>
    </submittedName>
</protein>
<dbReference type="EMBL" id="CP012543">
    <property type="protein sequence ID" value="QCD46183.1"/>
    <property type="molecule type" value="Genomic_DNA"/>
</dbReference>
<dbReference type="RefSeq" id="WP_002946028.1">
    <property type="nucleotide sequence ID" value="NZ_CP012543.1"/>
</dbReference>